<evidence type="ECO:0000256" key="4">
    <source>
        <dbReference type="PROSITE-ProRule" id="PRU00409"/>
    </source>
</evidence>
<comment type="caution">
    <text evidence="6">The sequence shown here is derived from an EMBL/GenBank/DDBJ whole genome shotgun (WGS) entry which is preliminary data.</text>
</comment>
<keyword evidence="1" id="KW-0436">Ligase</keyword>
<reference evidence="6" key="1">
    <citation type="submission" date="2020-06" db="EMBL/GenBank/DDBJ databases">
        <authorList>
            <consortium name="Plant Systems Biology data submission"/>
        </authorList>
    </citation>
    <scope>NUCLEOTIDE SEQUENCE</scope>
    <source>
        <strain evidence="6">D6</strain>
    </source>
</reference>
<sequence length="458" mass="50324">MADQCNNPRGVIVLLDPVTEWKAVLDAAVRLGYLVIGVQLSPIPEAMRAFFPTTSMLEDAGASRALDRQDRDVFSCVQALMLAVEELQTDKDIESLSIRAMIPLSETGVDFSDTISAMLGLTNHNPLDSVLCRRDKGFMKQAVAKQSGLQVAKFARIGKNAQRDLEAKMDALSLEYPVVIKTPQGFSTKDVYICTNLDDARTALTNIFDNQGPDGRAAPCALLEEYIGGTEFAVNLLASRKNQTGAAGLIVTDVWVYDKTNTARYNGAEMCDPNDPTLKEICDYAKGVARAVGIEYGAAHVEIKAKQISNPKDIIYTHPVMMEIGARLSGGRKAIMTQAAYQNQWDPFEALIQSHLGELDDTTLSSPPLHVYHMFLPVEKAGRIKERNSILDDTGKADNPIETLHSHFWLAKVGDHVQETTDITSCAGFVWLVGEKSKVRRDATLILDSFKLETEDEA</sequence>
<dbReference type="InterPro" id="IPR052032">
    <property type="entry name" value="ATP-dep_AA_Ligase"/>
</dbReference>
<dbReference type="Gene3D" id="3.30.470.20">
    <property type="entry name" value="ATP-grasp fold, B domain"/>
    <property type="match status" value="1"/>
</dbReference>
<evidence type="ECO:0000313" key="7">
    <source>
        <dbReference type="Proteomes" id="UP001153069"/>
    </source>
</evidence>
<dbReference type="GO" id="GO:0016874">
    <property type="term" value="F:ligase activity"/>
    <property type="evidence" value="ECO:0007669"/>
    <property type="project" value="UniProtKB-KW"/>
</dbReference>
<dbReference type="GO" id="GO:0046872">
    <property type="term" value="F:metal ion binding"/>
    <property type="evidence" value="ECO:0007669"/>
    <property type="project" value="InterPro"/>
</dbReference>
<protein>
    <submittedName>
        <fullName evidence="6">Acetyl-CoA carboxylase biotin carboxylase</fullName>
    </submittedName>
</protein>
<evidence type="ECO:0000256" key="1">
    <source>
        <dbReference type="ARBA" id="ARBA00022598"/>
    </source>
</evidence>
<dbReference type="PROSITE" id="PS50975">
    <property type="entry name" value="ATP_GRASP"/>
    <property type="match status" value="1"/>
</dbReference>
<dbReference type="Pfam" id="PF13535">
    <property type="entry name" value="ATP-grasp_4"/>
    <property type="match status" value="1"/>
</dbReference>
<evidence type="ECO:0000259" key="5">
    <source>
        <dbReference type="PROSITE" id="PS50975"/>
    </source>
</evidence>
<gene>
    <name evidence="6" type="ORF">SEMRO_6_G005170.1</name>
</gene>
<dbReference type="OrthoDB" id="434648at2759"/>
<dbReference type="PANTHER" id="PTHR43585">
    <property type="entry name" value="FUMIPYRROLE BIOSYNTHESIS PROTEIN C"/>
    <property type="match status" value="1"/>
</dbReference>
<feature type="domain" description="ATP-grasp" evidence="5">
    <location>
        <begin position="141"/>
        <end position="356"/>
    </location>
</feature>
<dbReference type="Proteomes" id="UP001153069">
    <property type="component" value="Unassembled WGS sequence"/>
</dbReference>
<evidence type="ECO:0000313" key="6">
    <source>
        <dbReference type="EMBL" id="CAB9496546.1"/>
    </source>
</evidence>
<name>A0A9N8D996_9STRA</name>
<accession>A0A9N8D996</accession>
<evidence type="ECO:0000256" key="3">
    <source>
        <dbReference type="ARBA" id="ARBA00022840"/>
    </source>
</evidence>
<dbReference type="InterPro" id="IPR011761">
    <property type="entry name" value="ATP-grasp"/>
</dbReference>
<keyword evidence="7" id="KW-1185">Reference proteome</keyword>
<evidence type="ECO:0000256" key="2">
    <source>
        <dbReference type="ARBA" id="ARBA00022741"/>
    </source>
</evidence>
<proteinExistence type="predicted"/>
<organism evidence="6 7">
    <name type="scientific">Seminavis robusta</name>
    <dbReference type="NCBI Taxonomy" id="568900"/>
    <lineage>
        <taxon>Eukaryota</taxon>
        <taxon>Sar</taxon>
        <taxon>Stramenopiles</taxon>
        <taxon>Ochrophyta</taxon>
        <taxon>Bacillariophyta</taxon>
        <taxon>Bacillariophyceae</taxon>
        <taxon>Bacillariophycidae</taxon>
        <taxon>Naviculales</taxon>
        <taxon>Naviculaceae</taxon>
        <taxon>Seminavis</taxon>
    </lineage>
</organism>
<keyword evidence="3 4" id="KW-0067">ATP-binding</keyword>
<dbReference type="SUPFAM" id="SSF56059">
    <property type="entry name" value="Glutathione synthetase ATP-binding domain-like"/>
    <property type="match status" value="1"/>
</dbReference>
<dbReference type="GO" id="GO:0005524">
    <property type="term" value="F:ATP binding"/>
    <property type="evidence" value="ECO:0007669"/>
    <property type="project" value="UniProtKB-UniRule"/>
</dbReference>
<dbReference type="EMBL" id="CAICTM010000006">
    <property type="protein sequence ID" value="CAB9496546.1"/>
    <property type="molecule type" value="Genomic_DNA"/>
</dbReference>
<dbReference type="PANTHER" id="PTHR43585:SF2">
    <property type="entry name" value="ATP-GRASP ENZYME FSQD"/>
    <property type="match status" value="1"/>
</dbReference>
<keyword evidence="2 4" id="KW-0547">Nucleotide-binding</keyword>
<dbReference type="AlphaFoldDB" id="A0A9N8D996"/>